<dbReference type="OrthoDB" id="9807403at2"/>
<evidence type="ECO:0000259" key="10">
    <source>
        <dbReference type="Pfam" id="PF09179"/>
    </source>
</evidence>
<dbReference type="GO" id="GO:0032267">
    <property type="term" value="F:tRNA(Ile)-lysidine synthase activity"/>
    <property type="evidence" value="ECO:0007669"/>
    <property type="project" value="UniProtKB-EC"/>
</dbReference>
<keyword evidence="8" id="KW-0175">Coiled coil</keyword>
<dbReference type="Gene3D" id="1.20.59.20">
    <property type="match status" value="1"/>
</dbReference>
<comment type="catalytic activity">
    <reaction evidence="6 7">
        <text>cytidine(34) in tRNA(Ile2) + L-lysine + ATP = lysidine(34) in tRNA(Ile2) + AMP + diphosphate + H(+)</text>
        <dbReference type="Rhea" id="RHEA:43744"/>
        <dbReference type="Rhea" id="RHEA-COMP:10625"/>
        <dbReference type="Rhea" id="RHEA-COMP:10670"/>
        <dbReference type="ChEBI" id="CHEBI:15378"/>
        <dbReference type="ChEBI" id="CHEBI:30616"/>
        <dbReference type="ChEBI" id="CHEBI:32551"/>
        <dbReference type="ChEBI" id="CHEBI:33019"/>
        <dbReference type="ChEBI" id="CHEBI:82748"/>
        <dbReference type="ChEBI" id="CHEBI:83665"/>
        <dbReference type="ChEBI" id="CHEBI:456215"/>
        <dbReference type="EC" id="6.3.4.19"/>
    </reaction>
</comment>
<name>A0A1Z4LX13_9CYAN</name>
<dbReference type="InterPro" id="IPR012795">
    <property type="entry name" value="tRNA_Ile_lys_synt_N"/>
</dbReference>
<dbReference type="InterPro" id="IPR012094">
    <property type="entry name" value="tRNA_Ile_lys_synt"/>
</dbReference>
<evidence type="ECO:0000256" key="6">
    <source>
        <dbReference type="ARBA" id="ARBA00048539"/>
    </source>
</evidence>
<dbReference type="InterPro" id="IPR015262">
    <property type="entry name" value="tRNA_Ile_lys_synt_subst-bd"/>
</dbReference>
<evidence type="ECO:0000256" key="4">
    <source>
        <dbReference type="ARBA" id="ARBA00022741"/>
    </source>
</evidence>
<protein>
    <recommendedName>
        <fullName evidence="7">tRNA(Ile)-lysidine synthase</fullName>
        <ecNumber evidence="7">6.3.4.19</ecNumber>
    </recommendedName>
    <alternativeName>
        <fullName evidence="7">tRNA(Ile)-2-lysyl-cytidine synthase</fullName>
    </alternativeName>
    <alternativeName>
        <fullName evidence="7">tRNA(Ile)-lysidine synthetase</fullName>
    </alternativeName>
</protein>
<accession>A0A1Z4LX13</accession>
<keyword evidence="5 7" id="KW-0067">ATP-binding</keyword>
<evidence type="ECO:0000313" key="12">
    <source>
        <dbReference type="Proteomes" id="UP000218418"/>
    </source>
</evidence>
<dbReference type="NCBIfam" id="TIGR02432">
    <property type="entry name" value="lysidine_TilS_N"/>
    <property type="match status" value="1"/>
</dbReference>
<dbReference type="SUPFAM" id="SSF82829">
    <property type="entry name" value="MesJ substrate recognition domain-like"/>
    <property type="match status" value="1"/>
</dbReference>
<dbReference type="EMBL" id="AP018227">
    <property type="protein sequence ID" value="BAY85772.1"/>
    <property type="molecule type" value="Genomic_DNA"/>
</dbReference>
<organism evidence="11 12">
    <name type="scientific">Calothrix parasitica NIES-267</name>
    <dbReference type="NCBI Taxonomy" id="1973488"/>
    <lineage>
        <taxon>Bacteria</taxon>
        <taxon>Bacillati</taxon>
        <taxon>Cyanobacteriota</taxon>
        <taxon>Cyanophyceae</taxon>
        <taxon>Nostocales</taxon>
        <taxon>Calotrichaceae</taxon>
        <taxon>Calothrix</taxon>
    </lineage>
</organism>
<dbReference type="Pfam" id="PF01171">
    <property type="entry name" value="ATP_bind_3"/>
    <property type="match status" value="1"/>
</dbReference>
<feature type="domain" description="tRNA(Ile)-lysidine/2-thiocytidine synthase N-terminal" evidence="9">
    <location>
        <begin position="25"/>
        <end position="202"/>
    </location>
</feature>
<evidence type="ECO:0000256" key="3">
    <source>
        <dbReference type="ARBA" id="ARBA00022694"/>
    </source>
</evidence>
<dbReference type="InterPro" id="IPR011063">
    <property type="entry name" value="TilS/TtcA_N"/>
</dbReference>
<comment type="similarity">
    <text evidence="7">Belongs to the tRNA(Ile)-lysidine synthase family.</text>
</comment>
<evidence type="ECO:0000256" key="5">
    <source>
        <dbReference type="ARBA" id="ARBA00022840"/>
    </source>
</evidence>
<comment type="function">
    <text evidence="7">Ligates lysine onto the cytidine present at position 34 of the AUA codon-specific tRNA(Ile) that contains the anticodon CAU, in an ATP-dependent manner. Cytidine is converted to lysidine, thus changing the amino acid specificity of the tRNA from methionine to isoleucine.</text>
</comment>
<evidence type="ECO:0000256" key="7">
    <source>
        <dbReference type="HAMAP-Rule" id="MF_01161"/>
    </source>
</evidence>
<comment type="subcellular location">
    <subcellularLocation>
        <location evidence="7">Cytoplasm</location>
    </subcellularLocation>
</comment>
<dbReference type="PANTHER" id="PTHR43033">
    <property type="entry name" value="TRNA(ILE)-LYSIDINE SYNTHASE-RELATED"/>
    <property type="match status" value="1"/>
</dbReference>
<feature type="coiled-coil region" evidence="8">
    <location>
        <begin position="216"/>
        <end position="257"/>
    </location>
</feature>
<dbReference type="InterPro" id="IPR014729">
    <property type="entry name" value="Rossmann-like_a/b/a_fold"/>
</dbReference>
<dbReference type="AlphaFoldDB" id="A0A1Z4LX13"/>
<evidence type="ECO:0000313" key="11">
    <source>
        <dbReference type="EMBL" id="BAY85772.1"/>
    </source>
</evidence>
<evidence type="ECO:0000256" key="2">
    <source>
        <dbReference type="ARBA" id="ARBA00022598"/>
    </source>
</evidence>
<keyword evidence="2 7" id="KW-0436">Ligase</keyword>
<dbReference type="PANTHER" id="PTHR43033:SF1">
    <property type="entry name" value="TRNA(ILE)-LYSIDINE SYNTHASE-RELATED"/>
    <property type="match status" value="1"/>
</dbReference>
<proteinExistence type="inferred from homology"/>
<dbReference type="Pfam" id="PF09179">
    <property type="entry name" value="TilS"/>
    <property type="match status" value="1"/>
</dbReference>
<keyword evidence="4 7" id="KW-0547">Nucleotide-binding</keyword>
<feature type="domain" description="tRNA(Ile)-lysidine synthase substrate-binding" evidence="10">
    <location>
        <begin position="259"/>
        <end position="313"/>
    </location>
</feature>
<feature type="binding site" evidence="7">
    <location>
        <begin position="30"/>
        <end position="35"/>
    </location>
    <ligand>
        <name>ATP</name>
        <dbReference type="ChEBI" id="CHEBI:30616"/>
    </ligand>
</feature>
<keyword evidence="12" id="KW-1185">Reference proteome</keyword>
<gene>
    <name evidence="7" type="primary">tilS</name>
    <name evidence="11" type="ORF">NIES267_52730</name>
</gene>
<dbReference type="HAMAP" id="MF_01161">
    <property type="entry name" value="tRNA_Ile_lys_synt"/>
    <property type="match status" value="1"/>
</dbReference>
<dbReference type="Proteomes" id="UP000218418">
    <property type="component" value="Chromosome"/>
</dbReference>
<evidence type="ECO:0000256" key="1">
    <source>
        <dbReference type="ARBA" id="ARBA00022490"/>
    </source>
</evidence>
<dbReference type="CDD" id="cd01992">
    <property type="entry name" value="TilS_N"/>
    <property type="match status" value="1"/>
</dbReference>
<dbReference type="GO" id="GO:0005737">
    <property type="term" value="C:cytoplasm"/>
    <property type="evidence" value="ECO:0007669"/>
    <property type="project" value="UniProtKB-SubCell"/>
</dbReference>
<dbReference type="GO" id="GO:0006400">
    <property type="term" value="P:tRNA modification"/>
    <property type="evidence" value="ECO:0007669"/>
    <property type="project" value="UniProtKB-UniRule"/>
</dbReference>
<reference evidence="11 12" key="1">
    <citation type="submission" date="2017-06" db="EMBL/GenBank/DDBJ databases">
        <title>Genome sequencing of cyanobaciteial culture collection at National Institute for Environmental Studies (NIES).</title>
        <authorList>
            <person name="Hirose Y."/>
            <person name="Shimura Y."/>
            <person name="Fujisawa T."/>
            <person name="Nakamura Y."/>
            <person name="Kawachi M."/>
        </authorList>
    </citation>
    <scope>NUCLEOTIDE SEQUENCE [LARGE SCALE GENOMIC DNA]</scope>
    <source>
        <strain evidence="11 12">NIES-267</strain>
    </source>
</reference>
<keyword evidence="1 7" id="KW-0963">Cytoplasm</keyword>
<sequence length="328" mass="37600">MWTSLHANIHRTIRLRGLLERNQRLLIAVSGGQDSLCLTQLILDLQSKWGWSIGIAHCDHCWREDSQANANHVEQLSRNFGIPFYLETASQSLPSEAAARSWRYQALLKIANQNNYQSIITGHTATDRAETLVYNLMRGSGADGLQALTWQRPLDDEIMLVRPLLEVTRTQTGQFCQDFQLQVWEDSTNQDLKYARNRIRQELIPYLQEKFNPKVESNLARTAELLQAEVEFLEQAAEELREKAEVINQEENSLTLLRLNRKVLQKAPLALQRRAIRQVLQKIMPNAPNFEHIEKLVALINAPNRSQTDPFPGGTLAVVESEWICLKK</sequence>
<dbReference type="GO" id="GO:0005524">
    <property type="term" value="F:ATP binding"/>
    <property type="evidence" value="ECO:0007669"/>
    <property type="project" value="UniProtKB-UniRule"/>
</dbReference>
<dbReference type="Gene3D" id="3.40.50.620">
    <property type="entry name" value="HUPs"/>
    <property type="match status" value="1"/>
</dbReference>
<dbReference type="SUPFAM" id="SSF52402">
    <property type="entry name" value="Adenine nucleotide alpha hydrolases-like"/>
    <property type="match status" value="1"/>
</dbReference>
<evidence type="ECO:0000259" key="9">
    <source>
        <dbReference type="Pfam" id="PF01171"/>
    </source>
</evidence>
<evidence type="ECO:0000256" key="8">
    <source>
        <dbReference type="SAM" id="Coils"/>
    </source>
</evidence>
<comment type="domain">
    <text evidence="7">The N-terminal region contains the highly conserved SGGXDS motif, predicted to be a P-loop motif involved in ATP binding.</text>
</comment>
<keyword evidence="3 7" id="KW-0819">tRNA processing</keyword>
<dbReference type="EC" id="6.3.4.19" evidence="7"/>